<evidence type="ECO:0000256" key="2">
    <source>
        <dbReference type="ARBA" id="ARBA00005466"/>
    </source>
</evidence>
<dbReference type="PROSITE" id="PS51387">
    <property type="entry name" value="FAD_PCMH"/>
    <property type="match status" value="1"/>
</dbReference>
<dbReference type="InterPro" id="IPR036318">
    <property type="entry name" value="FAD-bd_PCMH-like_sf"/>
</dbReference>
<dbReference type="InterPro" id="IPR050432">
    <property type="entry name" value="FAD-linked_Oxidoreductases_BP"/>
</dbReference>
<dbReference type="InterPro" id="IPR016166">
    <property type="entry name" value="FAD-bd_PCMH"/>
</dbReference>
<dbReference type="Pfam" id="PF01565">
    <property type="entry name" value="FAD_binding_4"/>
    <property type="match status" value="1"/>
</dbReference>
<dbReference type="Gene3D" id="3.30.43.10">
    <property type="entry name" value="Uridine Diphospho-n-acetylenolpyruvylglucosamine Reductase, domain 2"/>
    <property type="match status" value="2"/>
</dbReference>
<dbReference type="SUPFAM" id="SSF56176">
    <property type="entry name" value="FAD-binding/transporter-associated domain-like"/>
    <property type="match status" value="1"/>
</dbReference>
<dbReference type="Pfam" id="PF09265">
    <property type="entry name" value="Cytokin-bind"/>
    <property type="match status" value="1"/>
</dbReference>
<keyword evidence="8" id="KW-1185">Reference proteome</keyword>
<comment type="caution">
    <text evidence="7">The sequence shown here is derived from an EMBL/GenBank/DDBJ whole genome shotgun (WGS) entry which is preliminary data.</text>
</comment>
<dbReference type="PANTHER" id="PTHR13878:SF53">
    <property type="entry name" value="CYTOKININ DEHYDROGENASE 6"/>
    <property type="match status" value="1"/>
</dbReference>
<dbReference type="InterPro" id="IPR006093">
    <property type="entry name" value="Oxy_OxRdtase_FAD_BS"/>
</dbReference>
<dbReference type="Proteomes" id="UP000715441">
    <property type="component" value="Unassembled WGS sequence"/>
</dbReference>
<feature type="domain" description="FAD-binding PCMH-type" evidence="6">
    <location>
        <begin position="33"/>
        <end position="203"/>
    </location>
</feature>
<reference evidence="7 8" key="1">
    <citation type="submission" date="2020-04" db="EMBL/GenBank/DDBJ databases">
        <title>Novel species.</title>
        <authorList>
            <person name="Teo W.F.A."/>
            <person name="Lipun K."/>
            <person name="Srisuk N."/>
            <person name="Duangmal K."/>
        </authorList>
    </citation>
    <scope>NUCLEOTIDE SEQUENCE [LARGE SCALE GENOMIC DNA]</scope>
    <source>
        <strain evidence="7 8">K13G38</strain>
    </source>
</reference>
<evidence type="ECO:0000256" key="4">
    <source>
        <dbReference type="ARBA" id="ARBA00022827"/>
    </source>
</evidence>
<keyword evidence="5" id="KW-0560">Oxidoreductase</keyword>
<comment type="cofactor">
    <cofactor evidence="1">
        <name>FAD</name>
        <dbReference type="ChEBI" id="CHEBI:57692"/>
    </cofactor>
</comment>
<dbReference type="InterPro" id="IPR016164">
    <property type="entry name" value="FAD-linked_Oxase-like_C"/>
</dbReference>
<evidence type="ECO:0000259" key="6">
    <source>
        <dbReference type="PROSITE" id="PS51387"/>
    </source>
</evidence>
<dbReference type="InterPro" id="IPR006094">
    <property type="entry name" value="Oxid_FAD_bind_N"/>
</dbReference>
<dbReference type="PROSITE" id="PS00862">
    <property type="entry name" value="OX2_COVAL_FAD"/>
    <property type="match status" value="1"/>
</dbReference>
<protein>
    <submittedName>
        <fullName evidence="7">FAD-binding protein</fullName>
    </submittedName>
</protein>
<dbReference type="EMBL" id="JAAXLS010000002">
    <property type="protein sequence ID" value="NKQ51975.1"/>
    <property type="molecule type" value="Genomic_DNA"/>
</dbReference>
<proteinExistence type="inferred from homology"/>
<dbReference type="InterPro" id="IPR016169">
    <property type="entry name" value="FAD-bd_PCMH_sub2"/>
</dbReference>
<dbReference type="InterPro" id="IPR015345">
    <property type="entry name" value="Cytokinin_DH_FAD/cytokin-bd"/>
</dbReference>
<accession>A0ABX1IWV8</accession>
<evidence type="ECO:0000313" key="8">
    <source>
        <dbReference type="Proteomes" id="UP000715441"/>
    </source>
</evidence>
<dbReference type="InterPro" id="IPR016170">
    <property type="entry name" value="Cytok_DH_C_sf"/>
</dbReference>
<dbReference type="PANTHER" id="PTHR13878">
    <property type="entry name" value="GULONOLACTONE OXIDASE"/>
    <property type="match status" value="1"/>
</dbReference>
<name>A0ABX1IWV8_9PSEU</name>
<evidence type="ECO:0000313" key="7">
    <source>
        <dbReference type="EMBL" id="NKQ51975.1"/>
    </source>
</evidence>
<dbReference type="SUPFAM" id="SSF55103">
    <property type="entry name" value="FAD-linked oxidases, C-terminal domain"/>
    <property type="match status" value="1"/>
</dbReference>
<keyword evidence="3" id="KW-0285">Flavoprotein</keyword>
<evidence type="ECO:0000256" key="1">
    <source>
        <dbReference type="ARBA" id="ARBA00001974"/>
    </source>
</evidence>
<comment type="similarity">
    <text evidence="2">Belongs to the oxygen-dependent FAD-linked oxidoreductase family.</text>
</comment>
<gene>
    <name evidence="7" type="ORF">HFP15_03660</name>
</gene>
<dbReference type="InterPro" id="IPR016167">
    <property type="entry name" value="FAD-bd_PCMH_sub1"/>
</dbReference>
<evidence type="ECO:0000256" key="3">
    <source>
        <dbReference type="ARBA" id="ARBA00022630"/>
    </source>
</evidence>
<sequence>MTEIDALLPQLNECLVTDVDARTGVAMDFGRIISELPRAVLRPQSAGDISTVLRYADHHSIPVVARGRGHSGYGQAQVSDGIVVEMDHLAEVHHVGDDHVVVGAGARWLDVLHATLKQHRTPPVLTDYLGVSVGGTLSAGGVGGASHRHGVQTDNVLSLEVVTGDGVVRTCSPTESPDLFHAVLAGLGRCGVITQATLRLAPAPARVRRYKLYYATAAELLSHQRQLLHDGRFDFLQGQVLPVESGWTHMLEVATYYSPPEQPDDQTALHGLGYNSARDQIDDLSYFDFANRLADTATYLEQTGEWHHPHPWPNLFLPDSATDAFLEPTLADLQHADLGASGLLLVYPIFTRPLTTPLFRVPDESVVFLVAGLRFAPPDDPAAPQRLIVANRQWYETALESAGTVYPVGTIPFDEADWRSHYGPTWAGLAAAKQRYDPRNILRPGLVRN</sequence>
<organism evidence="7 8">
    <name type="scientific">Amycolatopsis acididurans</name>
    <dbReference type="NCBI Taxonomy" id="2724524"/>
    <lineage>
        <taxon>Bacteria</taxon>
        <taxon>Bacillati</taxon>
        <taxon>Actinomycetota</taxon>
        <taxon>Actinomycetes</taxon>
        <taxon>Pseudonocardiales</taxon>
        <taxon>Pseudonocardiaceae</taxon>
        <taxon>Amycolatopsis</taxon>
    </lineage>
</organism>
<evidence type="ECO:0000256" key="5">
    <source>
        <dbReference type="ARBA" id="ARBA00023002"/>
    </source>
</evidence>
<dbReference type="Gene3D" id="3.40.462.10">
    <property type="entry name" value="FAD-linked oxidases, C-terminal domain"/>
    <property type="match status" value="1"/>
</dbReference>
<dbReference type="Gene3D" id="3.30.465.10">
    <property type="match status" value="1"/>
</dbReference>
<dbReference type="RefSeq" id="WP_168511440.1">
    <property type="nucleotide sequence ID" value="NZ_JAAXLS010000002.1"/>
</dbReference>
<keyword evidence="4" id="KW-0274">FAD</keyword>